<dbReference type="RefSeq" id="WP_286292550.1">
    <property type="nucleotide sequence ID" value="NZ_AP024718.1"/>
</dbReference>
<dbReference type="PANTHER" id="PTHR42894">
    <property type="entry name" value="N-(5'-PHOSPHORIBOSYL)ANTHRANILATE ISOMERASE"/>
    <property type="match status" value="1"/>
</dbReference>
<dbReference type="GO" id="GO:0000162">
    <property type="term" value="P:L-tryptophan biosynthetic process"/>
    <property type="evidence" value="ECO:0007669"/>
    <property type="project" value="UniProtKB-UniRule"/>
</dbReference>
<dbReference type="PANTHER" id="PTHR42894:SF1">
    <property type="entry name" value="N-(5'-PHOSPHORIBOSYL)ANTHRANILATE ISOMERASE"/>
    <property type="match status" value="1"/>
</dbReference>
<keyword evidence="8 10" id="KW-0057">Aromatic amino acid biosynthesis</keyword>
<dbReference type="SUPFAM" id="SSF51366">
    <property type="entry name" value="Ribulose-phoshate binding barrel"/>
    <property type="match status" value="1"/>
</dbReference>
<feature type="domain" description="N-(5'phosphoribosyl) anthranilate isomerase (PRAI)" evidence="11">
    <location>
        <begin position="6"/>
        <end position="201"/>
    </location>
</feature>
<dbReference type="InterPro" id="IPR011060">
    <property type="entry name" value="RibuloseP-bd_barrel"/>
</dbReference>
<dbReference type="CDD" id="cd00405">
    <property type="entry name" value="PRAI"/>
    <property type="match status" value="1"/>
</dbReference>
<keyword evidence="13" id="KW-1185">Reference proteome</keyword>
<dbReference type="Proteomes" id="UP001321450">
    <property type="component" value="Chromosome"/>
</dbReference>
<dbReference type="Pfam" id="PF00697">
    <property type="entry name" value="PRAI"/>
    <property type="match status" value="1"/>
</dbReference>
<accession>A0AAU9C9F7</accession>
<proteinExistence type="inferred from homology"/>
<keyword evidence="7 10" id="KW-0822">Tryptophan biosynthesis</keyword>
<comment type="pathway">
    <text evidence="2 10">Amino-acid biosynthesis; L-tryptophan biosynthesis; L-tryptophan from chorismate: step 3/5.</text>
</comment>
<dbReference type="EC" id="5.3.1.24" evidence="4 10"/>
<sequence>MTRTRVKICGFTRPDDAIEAARLGVDAVGLVFHPQSPRHVTLERAREIALALPAFVTVVGLFVDARPAVIERVLAQVPLGLLQFHGHEPPEACRRYGRPYIKAVRMAADVDLEREAARYYDSRGLLLDAWHPAAAGGTGERFDWARIPGDLPLPVILAGGLAPDNVAAAVRQVRPWAVDVSSGVESAKGIKDPARMAAFIREVRHGDST</sequence>
<dbReference type="KEGG" id="meiy:MIN45_P2333"/>
<dbReference type="NCBIfam" id="NF002299">
    <property type="entry name" value="PRK01222.1-6"/>
    <property type="match status" value="1"/>
</dbReference>
<dbReference type="EMBL" id="AP024718">
    <property type="protein sequence ID" value="BCX89959.1"/>
    <property type="molecule type" value="Genomic_DNA"/>
</dbReference>
<evidence type="ECO:0000313" key="12">
    <source>
        <dbReference type="EMBL" id="BCX89959.1"/>
    </source>
</evidence>
<dbReference type="HAMAP" id="MF_00135">
    <property type="entry name" value="PRAI"/>
    <property type="match status" value="1"/>
</dbReference>
<organism evidence="12 13">
    <name type="scientific">Methylomarinovum tepidoasis</name>
    <dbReference type="NCBI Taxonomy" id="2840183"/>
    <lineage>
        <taxon>Bacteria</taxon>
        <taxon>Pseudomonadati</taxon>
        <taxon>Pseudomonadota</taxon>
        <taxon>Gammaproteobacteria</taxon>
        <taxon>Methylococcales</taxon>
        <taxon>Methylothermaceae</taxon>
        <taxon>Methylomarinovum</taxon>
    </lineage>
</organism>
<evidence type="ECO:0000256" key="4">
    <source>
        <dbReference type="ARBA" id="ARBA00012572"/>
    </source>
</evidence>
<evidence type="ECO:0000256" key="5">
    <source>
        <dbReference type="ARBA" id="ARBA00022272"/>
    </source>
</evidence>
<dbReference type="InterPro" id="IPR001240">
    <property type="entry name" value="PRAI_dom"/>
</dbReference>
<evidence type="ECO:0000256" key="9">
    <source>
        <dbReference type="ARBA" id="ARBA00023235"/>
    </source>
</evidence>
<dbReference type="GO" id="GO:0004640">
    <property type="term" value="F:phosphoribosylanthranilate isomerase activity"/>
    <property type="evidence" value="ECO:0007669"/>
    <property type="project" value="UniProtKB-UniRule"/>
</dbReference>
<evidence type="ECO:0000256" key="1">
    <source>
        <dbReference type="ARBA" id="ARBA00001164"/>
    </source>
</evidence>
<evidence type="ECO:0000256" key="8">
    <source>
        <dbReference type="ARBA" id="ARBA00023141"/>
    </source>
</evidence>
<evidence type="ECO:0000256" key="2">
    <source>
        <dbReference type="ARBA" id="ARBA00004664"/>
    </source>
</evidence>
<gene>
    <name evidence="10" type="primary">trpF</name>
    <name evidence="12" type="ORF">MIN45_P2333</name>
</gene>
<dbReference type="NCBIfam" id="NF002298">
    <property type="entry name" value="PRK01222.1-4"/>
    <property type="match status" value="1"/>
</dbReference>
<name>A0AAU9C9F7_9GAMM</name>
<evidence type="ECO:0000256" key="7">
    <source>
        <dbReference type="ARBA" id="ARBA00022822"/>
    </source>
</evidence>
<keyword evidence="9 10" id="KW-0413">Isomerase</keyword>
<dbReference type="Gene3D" id="3.20.20.70">
    <property type="entry name" value="Aldolase class I"/>
    <property type="match status" value="1"/>
</dbReference>
<evidence type="ECO:0000259" key="11">
    <source>
        <dbReference type="Pfam" id="PF00697"/>
    </source>
</evidence>
<evidence type="ECO:0000256" key="10">
    <source>
        <dbReference type="HAMAP-Rule" id="MF_00135"/>
    </source>
</evidence>
<comment type="similarity">
    <text evidence="3 10">Belongs to the TrpF family.</text>
</comment>
<evidence type="ECO:0000313" key="13">
    <source>
        <dbReference type="Proteomes" id="UP001321450"/>
    </source>
</evidence>
<keyword evidence="6 10" id="KW-0028">Amino-acid biosynthesis</keyword>
<protein>
    <recommendedName>
        <fullName evidence="5 10">N-(5'-phosphoribosyl)anthranilate isomerase</fullName>
        <shortName evidence="10">PRAI</shortName>
        <ecNumber evidence="4 10">5.3.1.24</ecNumber>
    </recommendedName>
</protein>
<comment type="catalytic activity">
    <reaction evidence="1 10">
        <text>N-(5-phospho-beta-D-ribosyl)anthranilate = 1-(2-carboxyphenylamino)-1-deoxy-D-ribulose 5-phosphate</text>
        <dbReference type="Rhea" id="RHEA:21540"/>
        <dbReference type="ChEBI" id="CHEBI:18277"/>
        <dbReference type="ChEBI" id="CHEBI:58613"/>
        <dbReference type="EC" id="5.3.1.24"/>
    </reaction>
</comment>
<dbReference type="InterPro" id="IPR044643">
    <property type="entry name" value="TrpF_fam"/>
</dbReference>
<dbReference type="AlphaFoldDB" id="A0AAU9C9F7"/>
<reference evidence="13" key="1">
    <citation type="journal article" date="2024" name="Int. J. Syst. Evol. Microbiol.">
        <title>Methylomarinovum tepidoasis sp. nov., a moderately thermophilic methanotroph of the family Methylothermaceae isolated from a deep-sea hydrothermal field.</title>
        <authorList>
            <person name="Hirayama H."/>
            <person name="Takaki Y."/>
            <person name="Abe M."/>
            <person name="Miyazaki M."/>
            <person name="Uematsu K."/>
            <person name="Matsui Y."/>
            <person name="Takai K."/>
        </authorList>
    </citation>
    <scope>NUCLEOTIDE SEQUENCE [LARGE SCALE GENOMIC DNA]</scope>
    <source>
        <strain evidence="13">IN45</strain>
    </source>
</reference>
<dbReference type="FunFam" id="3.20.20.70:FF:000075">
    <property type="entry name" value="Tryptophan biosynthesis protein TRP1"/>
    <property type="match status" value="1"/>
</dbReference>
<evidence type="ECO:0000256" key="6">
    <source>
        <dbReference type="ARBA" id="ARBA00022605"/>
    </source>
</evidence>
<dbReference type="InterPro" id="IPR013785">
    <property type="entry name" value="Aldolase_TIM"/>
</dbReference>
<evidence type="ECO:0000256" key="3">
    <source>
        <dbReference type="ARBA" id="ARBA00007571"/>
    </source>
</evidence>